<evidence type="ECO:0000256" key="2">
    <source>
        <dbReference type="SAM" id="Phobius"/>
    </source>
</evidence>
<keyword evidence="2" id="KW-0812">Transmembrane</keyword>
<comment type="caution">
    <text evidence="3">The sequence shown here is derived from an EMBL/GenBank/DDBJ whole genome shotgun (WGS) entry which is preliminary data.</text>
</comment>
<keyword evidence="4" id="KW-1185">Reference proteome</keyword>
<name>A0A6G0WNG2_9STRA</name>
<evidence type="ECO:0000313" key="3">
    <source>
        <dbReference type="EMBL" id="KAF0728891.1"/>
    </source>
</evidence>
<feature type="transmembrane region" description="Helical" evidence="2">
    <location>
        <begin position="12"/>
        <end position="31"/>
    </location>
</feature>
<dbReference type="AlphaFoldDB" id="A0A6G0WNG2"/>
<gene>
    <name evidence="3" type="ORF">Ae201684_013460</name>
</gene>
<feature type="compositionally biased region" description="Polar residues" evidence="1">
    <location>
        <begin position="207"/>
        <end position="221"/>
    </location>
</feature>
<dbReference type="Proteomes" id="UP000481153">
    <property type="component" value="Unassembled WGS sequence"/>
</dbReference>
<keyword evidence="2" id="KW-1133">Transmembrane helix</keyword>
<accession>A0A6G0WNG2</accession>
<sequence length="266" mass="30764">MKKEAANDVSMAFYIGGGVLLVIAFFVRIYCRRQRRRYHSPLEVGQITLSENIARRKRDLHRYIDTLQRQLDTRKQQLEMHDHVEQVLTARKQVEDGTHDNDPTWKTIMDRGKEMYGEEWEQGKEGELPLSVLMTMHKEELLSQTTQRSHETREQKMKKTIERQNAAALVKQEFVLKTARRGQGKTTPLLDSQWKSQRKMSSAVKPQDSTPVDSTPRNPTWSKHRFAEVPHAQPFPVPRLKLNALPSSSPTARPVVSVKDILKATM</sequence>
<protein>
    <submittedName>
        <fullName evidence="3">Uncharacterized protein</fullName>
    </submittedName>
</protein>
<dbReference type="EMBL" id="VJMJ01000172">
    <property type="protein sequence ID" value="KAF0728891.1"/>
    <property type="molecule type" value="Genomic_DNA"/>
</dbReference>
<organism evidence="3 4">
    <name type="scientific">Aphanomyces euteiches</name>
    <dbReference type="NCBI Taxonomy" id="100861"/>
    <lineage>
        <taxon>Eukaryota</taxon>
        <taxon>Sar</taxon>
        <taxon>Stramenopiles</taxon>
        <taxon>Oomycota</taxon>
        <taxon>Saprolegniomycetes</taxon>
        <taxon>Saprolegniales</taxon>
        <taxon>Verrucalvaceae</taxon>
        <taxon>Aphanomyces</taxon>
    </lineage>
</organism>
<feature type="compositionally biased region" description="Polar residues" evidence="1">
    <location>
        <begin position="184"/>
        <end position="195"/>
    </location>
</feature>
<keyword evidence="2" id="KW-0472">Membrane</keyword>
<evidence type="ECO:0000256" key="1">
    <source>
        <dbReference type="SAM" id="MobiDB-lite"/>
    </source>
</evidence>
<feature type="region of interest" description="Disordered" evidence="1">
    <location>
        <begin position="180"/>
        <end position="222"/>
    </location>
</feature>
<reference evidence="3 4" key="1">
    <citation type="submission" date="2019-07" db="EMBL/GenBank/DDBJ databases">
        <title>Genomics analysis of Aphanomyces spp. identifies a new class of oomycete effector associated with host adaptation.</title>
        <authorList>
            <person name="Gaulin E."/>
        </authorList>
    </citation>
    <scope>NUCLEOTIDE SEQUENCE [LARGE SCALE GENOMIC DNA]</scope>
    <source>
        <strain evidence="3 4">ATCC 201684</strain>
    </source>
</reference>
<evidence type="ECO:0000313" key="4">
    <source>
        <dbReference type="Proteomes" id="UP000481153"/>
    </source>
</evidence>
<proteinExistence type="predicted"/>